<organism evidence="2 3">
    <name type="scientific">Flavimobilis soli</name>
    <dbReference type="NCBI Taxonomy" id="442709"/>
    <lineage>
        <taxon>Bacteria</taxon>
        <taxon>Bacillati</taxon>
        <taxon>Actinomycetota</taxon>
        <taxon>Actinomycetes</taxon>
        <taxon>Micrococcales</taxon>
        <taxon>Jonesiaceae</taxon>
        <taxon>Flavimobilis</taxon>
    </lineage>
</organism>
<reference evidence="2 3" key="1">
    <citation type="submission" date="2017-10" db="EMBL/GenBank/DDBJ databases">
        <title>Sequencing the genomes of 1000 actinobacteria strains.</title>
        <authorList>
            <person name="Klenk H.-P."/>
        </authorList>
    </citation>
    <scope>NUCLEOTIDE SEQUENCE [LARGE SCALE GENOMIC DNA]</scope>
    <source>
        <strain evidence="2 3">DSM 21574</strain>
    </source>
</reference>
<dbReference type="EMBL" id="PDJH01000001">
    <property type="protein sequence ID" value="PFG37826.1"/>
    <property type="molecule type" value="Genomic_DNA"/>
</dbReference>
<dbReference type="RefSeq" id="WP_169924570.1">
    <property type="nucleotide sequence ID" value="NZ_PDJH01000001.1"/>
</dbReference>
<dbReference type="Proteomes" id="UP000221394">
    <property type="component" value="Unassembled WGS sequence"/>
</dbReference>
<gene>
    <name evidence="2" type="ORF">ATL41_2606</name>
</gene>
<feature type="compositionally biased region" description="Basic and acidic residues" evidence="1">
    <location>
        <begin position="27"/>
        <end position="45"/>
    </location>
</feature>
<keyword evidence="3" id="KW-1185">Reference proteome</keyword>
<name>A0A2A9EGS6_9MICO</name>
<evidence type="ECO:0000313" key="2">
    <source>
        <dbReference type="EMBL" id="PFG37826.1"/>
    </source>
</evidence>
<sequence length="45" mass="4841">MSGEKETPQPDTDGATTPETTPGPPETDLHNEKVDETPDERFDAG</sequence>
<dbReference type="AlphaFoldDB" id="A0A2A9EGS6"/>
<accession>A0A2A9EGS6</accession>
<comment type="caution">
    <text evidence="2">The sequence shown here is derived from an EMBL/GenBank/DDBJ whole genome shotgun (WGS) entry which is preliminary data.</text>
</comment>
<feature type="region of interest" description="Disordered" evidence="1">
    <location>
        <begin position="1"/>
        <end position="45"/>
    </location>
</feature>
<evidence type="ECO:0000256" key="1">
    <source>
        <dbReference type="SAM" id="MobiDB-lite"/>
    </source>
</evidence>
<evidence type="ECO:0000313" key="3">
    <source>
        <dbReference type="Proteomes" id="UP000221394"/>
    </source>
</evidence>
<feature type="compositionally biased region" description="Low complexity" evidence="1">
    <location>
        <begin position="10"/>
        <end position="20"/>
    </location>
</feature>
<proteinExistence type="predicted"/>
<protein>
    <submittedName>
        <fullName evidence="2">Uncharacterized protein</fullName>
    </submittedName>
</protein>